<dbReference type="AlphaFoldDB" id="A0A8I6RTW4"/>
<proteinExistence type="predicted"/>
<dbReference type="Proteomes" id="UP000494040">
    <property type="component" value="Unassembled WGS sequence"/>
</dbReference>
<dbReference type="Pfam" id="PF00096">
    <property type="entry name" value="zf-C2H2"/>
    <property type="match status" value="6"/>
</dbReference>
<dbReference type="GO" id="GO:0008270">
    <property type="term" value="F:zinc ion binding"/>
    <property type="evidence" value="ECO:0007669"/>
    <property type="project" value="UniProtKB-UniRule"/>
</dbReference>
<dbReference type="PROSITE" id="PS00028">
    <property type="entry name" value="ZINC_FINGER_C2H2_1"/>
    <property type="match status" value="6"/>
</dbReference>
<feature type="binding site" evidence="11">
    <location>
        <position position="75"/>
    </location>
    <ligand>
        <name>Zn(2+)</name>
        <dbReference type="ChEBI" id="CHEBI:29105"/>
    </ligand>
</feature>
<keyword evidence="6" id="KW-0805">Transcription regulation</keyword>
<keyword evidence="2 11" id="KW-0479">Metal-binding</keyword>
<dbReference type="GO" id="GO:0005634">
    <property type="term" value="C:nucleus"/>
    <property type="evidence" value="ECO:0007669"/>
    <property type="project" value="UniProtKB-SubCell"/>
</dbReference>
<feature type="binding site" evidence="11">
    <location>
        <position position="32"/>
    </location>
    <ligand>
        <name>Zn(2+)</name>
        <dbReference type="ChEBI" id="CHEBI:29105"/>
    </ligand>
</feature>
<dbReference type="Gene3D" id="3.30.160.60">
    <property type="entry name" value="Classic Zinc Finger"/>
    <property type="match status" value="8"/>
</dbReference>
<feature type="compositionally biased region" description="Polar residues" evidence="12">
    <location>
        <begin position="146"/>
        <end position="164"/>
    </location>
</feature>
<feature type="region of interest" description="Disordered" evidence="12">
    <location>
        <begin position="146"/>
        <end position="189"/>
    </location>
</feature>
<name>A0A8I6RTW4_CIMLE</name>
<dbReference type="PROSITE" id="PS51915">
    <property type="entry name" value="ZAD"/>
    <property type="match status" value="1"/>
</dbReference>
<dbReference type="SUPFAM" id="SSF57716">
    <property type="entry name" value="Glucocorticoid receptor-like (DNA-binding domain)"/>
    <property type="match status" value="1"/>
</dbReference>
<keyword evidence="3" id="KW-0677">Repeat</keyword>
<feature type="domain" description="C2H2-type" evidence="13">
    <location>
        <begin position="456"/>
        <end position="483"/>
    </location>
</feature>
<dbReference type="EnsemblMetazoa" id="XM_014394478.2">
    <property type="protein sequence ID" value="XP_014249964.1"/>
    <property type="gene ID" value="LOC106666930"/>
</dbReference>
<dbReference type="FunFam" id="3.30.160.60:FF:001289">
    <property type="entry name" value="Zinc finger protein 574"/>
    <property type="match status" value="1"/>
</dbReference>
<keyword evidence="5 11" id="KW-0862">Zinc</keyword>
<evidence type="ECO:0000256" key="6">
    <source>
        <dbReference type="ARBA" id="ARBA00023015"/>
    </source>
</evidence>
<dbReference type="SMART" id="SM00355">
    <property type="entry name" value="ZnF_C2H2"/>
    <property type="match status" value="10"/>
</dbReference>
<protein>
    <recommendedName>
        <fullName evidence="17">Zinc finger protein</fullName>
    </recommendedName>
</protein>
<feature type="domain" description="C2H2-type" evidence="13">
    <location>
        <begin position="289"/>
        <end position="315"/>
    </location>
</feature>
<dbReference type="Pfam" id="PF07776">
    <property type="entry name" value="zf-AD"/>
    <property type="match status" value="1"/>
</dbReference>
<comment type="subcellular location">
    <subcellularLocation>
        <location evidence="1">Nucleus</location>
    </subcellularLocation>
</comment>
<evidence type="ECO:0000259" key="14">
    <source>
        <dbReference type="PROSITE" id="PS51915"/>
    </source>
</evidence>
<evidence type="ECO:0000256" key="2">
    <source>
        <dbReference type="ARBA" id="ARBA00022723"/>
    </source>
</evidence>
<feature type="domain" description="C2H2-type" evidence="13">
    <location>
        <begin position="428"/>
        <end position="455"/>
    </location>
</feature>
<sequence>MEAPQPVYTTVGAPTSPVIYVENNISSLCRLCGNVNDYLIPLFSGEGVEHELECKINKLLPVKVSIYDRLPDHICYSCASTIIAFYILLENCKEVEKKLSSFFISDINKEKKEIVGPNETYSVVGSSYLCDEIANCRSKSMASKQLSNNNCADNTDSRNTPDTSQKAHVDEPADKNGQPKDSKKQRKRKKRSISTCLICGKVFNFLEYLKTHLLIHSENRPHLCHICGATFKRKDHVNHHRRTVHITHRDVIRELGAKGEEPLTCEVCGDVKPTRHAMQVHKKKHSKVCLCDVCNKSFSLSSLLKEHMIKDHAEDLCTCSICGDVMKSGHSLYLHKKKHLTSYICDVCGKSFSLPSSLRTHMVVHSDEKPFTCEVCGKSFKLKGRLQLHKKNHENIRPYACSICENKRFKTKSALIVHSNMHNDTRLYPCPHCTFRARKNSDLVCHIRTHTGEKPYKCDICGRGFAQAGDMRKHRTTHDKQKM</sequence>
<feature type="domain" description="C2H2-type" evidence="13">
    <location>
        <begin position="371"/>
        <end position="398"/>
    </location>
</feature>
<feature type="domain" description="ZAD" evidence="14">
    <location>
        <begin position="27"/>
        <end position="102"/>
    </location>
</feature>
<feature type="binding site" evidence="11">
    <location>
        <position position="29"/>
    </location>
    <ligand>
        <name>Zn(2+)</name>
        <dbReference type="ChEBI" id="CHEBI:29105"/>
    </ligand>
</feature>
<keyword evidence="8" id="KW-0804">Transcription</keyword>
<dbReference type="SUPFAM" id="SSF57667">
    <property type="entry name" value="beta-beta-alpha zinc fingers"/>
    <property type="match status" value="5"/>
</dbReference>
<evidence type="ECO:0000259" key="13">
    <source>
        <dbReference type="PROSITE" id="PS50157"/>
    </source>
</evidence>
<dbReference type="KEGG" id="clec:106666930"/>
<feature type="compositionally biased region" description="Basic and acidic residues" evidence="12">
    <location>
        <begin position="165"/>
        <end position="182"/>
    </location>
</feature>
<dbReference type="GeneID" id="106666930"/>
<dbReference type="FunFam" id="3.30.160.60:FF:000646">
    <property type="entry name" value="Myeloid zinc finger 1"/>
    <property type="match status" value="1"/>
</dbReference>
<keyword evidence="4 10" id="KW-0863">Zinc-finger</keyword>
<evidence type="ECO:0000256" key="12">
    <source>
        <dbReference type="SAM" id="MobiDB-lite"/>
    </source>
</evidence>
<keyword evidence="16" id="KW-1185">Reference proteome</keyword>
<keyword evidence="7" id="KW-0238">DNA-binding</keyword>
<evidence type="ECO:0000313" key="16">
    <source>
        <dbReference type="Proteomes" id="UP000494040"/>
    </source>
</evidence>
<evidence type="ECO:0000256" key="5">
    <source>
        <dbReference type="ARBA" id="ARBA00022833"/>
    </source>
</evidence>
<dbReference type="FunFam" id="3.30.160.60:FF:002343">
    <property type="entry name" value="Zinc finger protein 33A"/>
    <property type="match status" value="1"/>
</dbReference>
<dbReference type="GO" id="GO:0006357">
    <property type="term" value="P:regulation of transcription by RNA polymerase II"/>
    <property type="evidence" value="ECO:0007669"/>
    <property type="project" value="UniProtKB-ARBA"/>
</dbReference>
<evidence type="ECO:0000256" key="9">
    <source>
        <dbReference type="ARBA" id="ARBA00023242"/>
    </source>
</evidence>
<accession>A0A8I6RTW4</accession>
<evidence type="ECO:0000256" key="4">
    <source>
        <dbReference type="ARBA" id="ARBA00022771"/>
    </source>
</evidence>
<organism evidence="15 16">
    <name type="scientific">Cimex lectularius</name>
    <name type="common">Bed bug</name>
    <name type="synonym">Acanthia lectularia</name>
    <dbReference type="NCBI Taxonomy" id="79782"/>
    <lineage>
        <taxon>Eukaryota</taxon>
        <taxon>Metazoa</taxon>
        <taxon>Ecdysozoa</taxon>
        <taxon>Arthropoda</taxon>
        <taxon>Hexapoda</taxon>
        <taxon>Insecta</taxon>
        <taxon>Pterygota</taxon>
        <taxon>Neoptera</taxon>
        <taxon>Paraneoptera</taxon>
        <taxon>Hemiptera</taxon>
        <taxon>Heteroptera</taxon>
        <taxon>Panheteroptera</taxon>
        <taxon>Cimicomorpha</taxon>
        <taxon>Cimicidae</taxon>
        <taxon>Cimex</taxon>
    </lineage>
</organism>
<dbReference type="Gene3D" id="3.40.1800.20">
    <property type="match status" value="1"/>
</dbReference>
<keyword evidence="9" id="KW-0539">Nucleus</keyword>
<dbReference type="InterPro" id="IPR012934">
    <property type="entry name" value="Znf_AD"/>
</dbReference>
<evidence type="ECO:0000256" key="7">
    <source>
        <dbReference type="ARBA" id="ARBA00023125"/>
    </source>
</evidence>
<feature type="domain" description="C2H2-type" evidence="13">
    <location>
        <begin position="222"/>
        <end position="250"/>
    </location>
</feature>
<dbReference type="OMA" id="CDEIANC"/>
<dbReference type="PANTHER" id="PTHR24406">
    <property type="entry name" value="TRANSCRIPTIONAL REPRESSOR CTCFL-RELATED"/>
    <property type="match status" value="1"/>
</dbReference>
<evidence type="ECO:0000256" key="1">
    <source>
        <dbReference type="ARBA" id="ARBA00004123"/>
    </source>
</evidence>
<evidence type="ECO:0000256" key="8">
    <source>
        <dbReference type="ARBA" id="ARBA00023163"/>
    </source>
</evidence>
<dbReference type="OrthoDB" id="6594755at2759"/>
<evidence type="ECO:0000256" key="10">
    <source>
        <dbReference type="PROSITE-ProRule" id="PRU00042"/>
    </source>
</evidence>
<dbReference type="InterPro" id="IPR050888">
    <property type="entry name" value="ZnF_C2H2-type_TF"/>
</dbReference>
<dbReference type="SMART" id="SM00868">
    <property type="entry name" value="zf-AD"/>
    <property type="match status" value="1"/>
</dbReference>
<dbReference type="GO" id="GO:0003677">
    <property type="term" value="F:DNA binding"/>
    <property type="evidence" value="ECO:0007669"/>
    <property type="project" value="UniProtKB-KW"/>
</dbReference>
<dbReference type="InterPro" id="IPR036236">
    <property type="entry name" value="Znf_C2H2_sf"/>
</dbReference>
<feature type="domain" description="C2H2-type" evidence="13">
    <location>
        <begin position="194"/>
        <end position="221"/>
    </location>
</feature>
<feature type="domain" description="C2H2-type" evidence="13">
    <location>
        <begin position="343"/>
        <end position="370"/>
    </location>
</feature>
<dbReference type="RefSeq" id="XP_014249964.1">
    <property type="nucleotide sequence ID" value="XM_014394478.2"/>
</dbReference>
<evidence type="ECO:0000256" key="11">
    <source>
        <dbReference type="PROSITE-ProRule" id="PRU01263"/>
    </source>
</evidence>
<reference evidence="15" key="1">
    <citation type="submission" date="2022-01" db="UniProtKB">
        <authorList>
            <consortium name="EnsemblMetazoa"/>
        </authorList>
    </citation>
    <scope>IDENTIFICATION</scope>
</reference>
<feature type="binding site" evidence="11">
    <location>
        <position position="78"/>
    </location>
    <ligand>
        <name>Zn(2+)</name>
        <dbReference type="ChEBI" id="CHEBI:29105"/>
    </ligand>
</feature>
<evidence type="ECO:0000256" key="3">
    <source>
        <dbReference type="ARBA" id="ARBA00022737"/>
    </source>
</evidence>
<dbReference type="PROSITE" id="PS50157">
    <property type="entry name" value="ZINC_FINGER_C2H2_2"/>
    <property type="match status" value="7"/>
</dbReference>
<evidence type="ECO:0008006" key="17">
    <source>
        <dbReference type="Google" id="ProtNLM"/>
    </source>
</evidence>
<dbReference type="InterPro" id="IPR013087">
    <property type="entry name" value="Znf_C2H2_type"/>
</dbReference>
<evidence type="ECO:0000313" key="15">
    <source>
        <dbReference type="EnsemblMetazoa" id="XP_014249964.1"/>
    </source>
</evidence>